<dbReference type="STRING" id="1293891.TMES_19030"/>
<evidence type="ECO:0000313" key="3">
    <source>
        <dbReference type="Proteomes" id="UP000193391"/>
    </source>
</evidence>
<name>A0A1Y2KW40_9PROT</name>
<dbReference type="EMBL" id="JFKA01000012">
    <property type="protein sequence ID" value="OSQ36153.1"/>
    <property type="molecule type" value="Genomic_DNA"/>
</dbReference>
<dbReference type="InterPro" id="IPR007076">
    <property type="entry name" value="TfoX_N"/>
</dbReference>
<dbReference type="Proteomes" id="UP000193391">
    <property type="component" value="Unassembled WGS sequence"/>
</dbReference>
<keyword evidence="3" id="KW-1185">Reference proteome</keyword>
<sequence length="132" mass="14597">MALVANEFVTMVADLLSPLGQITAKRLFGGWGLYCDGTVFALVFKDVLFLKADDLCRTRFEAKDLPPFRPHGPDGICIAYFEIPGDWLEDGDDILPYARIALDAGLRALAAKNAKVKKPRKRKAAKISENSR</sequence>
<comment type="caution">
    <text evidence="2">The sequence shown here is derived from an EMBL/GenBank/DDBJ whole genome shotgun (WGS) entry which is preliminary data.</text>
</comment>
<protein>
    <recommendedName>
        <fullName evidence="1">TfoX N-terminal domain-containing protein</fullName>
    </recommendedName>
</protein>
<dbReference type="AlphaFoldDB" id="A0A1Y2KW40"/>
<dbReference type="SUPFAM" id="SSF159894">
    <property type="entry name" value="YgaC/TfoX-N like"/>
    <property type="match status" value="1"/>
</dbReference>
<accession>A0A1Y2KW40</accession>
<proteinExistence type="predicted"/>
<evidence type="ECO:0000259" key="1">
    <source>
        <dbReference type="Pfam" id="PF04993"/>
    </source>
</evidence>
<evidence type="ECO:0000313" key="2">
    <source>
        <dbReference type="EMBL" id="OSQ36153.1"/>
    </source>
</evidence>
<dbReference type="Gene3D" id="3.30.1460.30">
    <property type="entry name" value="YgaC/TfoX-N like chaperone"/>
    <property type="match status" value="1"/>
</dbReference>
<dbReference type="Pfam" id="PF04993">
    <property type="entry name" value="TfoX_N"/>
    <property type="match status" value="1"/>
</dbReference>
<reference evidence="2 3" key="1">
    <citation type="submission" date="2014-03" db="EMBL/GenBank/DDBJ databases">
        <title>The draft genome sequence of Thalassospira mesophila JCM 18969.</title>
        <authorList>
            <person name="Lai Q."/>
            <person name="Shao Z."/>
        </authorList>
    </citation>
    <scope>NUCLEOTIDE SEQUENCE [LARGE SCALE GENOMIC DNA]</scope>
    <source>
        <strain evidence="2 3">JCM 18969</strain>
    </source>
</reference>
<organism evidence="2 3">
    <name type="scientific">Thalassospira mesophila</name>
    <dbReference type="NCBI Taxonomy" id="1293891"/>
    <lineage>
        <taxon>Bacteria</taxon>
        <taxon>Pseudomonadati</taxon>
        <taxon>Pseudomonadota</taxon>
        <taxon>Alphaproteobacteria</taxon>
        <taxon>Rhodospirillales</taxon>
        <taxon>Thalassospiraceae</taxon>
        <taxon>Thalassospira</taxon>
    </lineage>
</organism>
<dbReference type="RefSeq" id="WP_085585511.1">
    <property type="nucleotide sequence ID" value="NZ_JFKA01000012.1"/>
</dbReference>
<gene>
    <name evidence="2" type="ORF">TMES_19030</name>
</gene>
<feature type="domain" description="TfoX N-terminal" evidence="1">
    <location>
        <begin position="14"/>
        <end position="104"/>
    </location>
</feature>
<dbReference type="OrthoDB" id="1524907at2"/>